<evidence type="ECO:0000313" key="5">
    <source>
        <dbReference type="Proteomes" id="UP000190449"/>
    </source>
</evidence>
<evidence type="ECO:0008006" key="6">
    <source>
        <dbReference type="Google" id="ProtNLM"/>
    </source>
</evidence>
<evidence type="ECO:0000313" key="2">
    <source>
        <dbReference type="EMBL" id="SHL20939.1"/>
    </source>
</evidence>
<feature type="chain" id="PRO_5044562723" description="Outer membrane protein beta-barrel domain-containing protein" evidence="1">
    <location>
        <begin position="20"/>
        <end position="197"/>
    </location>
</feature>
<dbReference type="Proteomes" id="UP000190449">
    <property type="component" value="Unassembled WGS sequence"/>
</dbReference>
<dbReference type="Proteomes" id="UP000184275">
    <property type="component" value="Unassembled WGS sequence"/>
</dbReference>
<keyword evidence="1" id="KW-0732">Signal</keyword>
<dbReference type="RefSeq" id="WP_073306158.1">
    <property type="nucleotide sequence ID" value="NZ_FRAW01000047.1"/>
</dbReference>
<proteinExistence type="predicted"/>
<name>A0A1M6YSC4_9BACT</name>
<evidence type="ECO:0000256" key="1">
    <source>
        <dbReference type="SAM" id="SignalP"/>
    </source>
</evidence>
<reference evidence="4" key="2">
    <citation type="submission" date="2016-11" db="EMBL/GenBank/DDBJ databases">
        <authorList>
            <person name="Varghese N."/>
            <person name="Submissions S."/>
        </authorList>
    </citation>
    <scope>NUCLEOTIDE SEQUENCE [LARGE SCALE GENOMIC DNA]</scope>
    <source>
        <strain evidence="4">UWOS</strain>
    </source>
</reference>
<dbReference type="STRING" id="28122.SAMN02745108_01384"/>
<keyword evidence="4" id="KW-1185">Reference proteome</keyword>
<dbReference type="EMBL" id="FRAW01000047">
    <property type="protein sequence ID" value="SHL20939.1"/>
    <property type="molecule type" value="Genomic_DNA"/>
</dbReference>
<gene>
    <name evidence="3" type="ORF">SAMN02745108_01384</name>
    <name evidence="2" type="ORF">SAMN05720469_14710</name>
</gene>
<protein>
    <recommendedName>
        <fullName evidence="6">Outer membrane protein beta-barrel domain-containing protein</fullName>
    </recommendedName>
</protein>
<evidence type="ECO:0000313" key="4">
    <source>
        <dbReference type="Proteomes" id="UP000184275"/>
    </source>
</evidence>
<feature type="signal peptide" evidence="1">
    <location>
        <begin position="1"/>
        <end position="19"/>
    </location>
</feature>
<reference evidence="2" key="1">
    <citation type="submission" date="2016-11" db="EMBL/GenBank/DDBJ databases">
        <authorList>
            <person name="Jaros S."/>
            <person name="Januszkiewicz K."/>
            <person name="Wedrychowicz H."/>
        </authorList>
    </citation>
    <scope>NUCLEOTIDE SEQUENCE [LARGE SCALE GENOMIC DNA]</scope>
    <source>
        <strain evidence="2">UWOS</strain>
    </source>
</reference>
<dbReference type="EMBL" id="FUWU01000020">
    <property type="protein sequence ID" value="SJZ70530.1"/>
    <property type="molecule type" value="Genomic_DNA"/>
</dbReference>
<sequence length="197" mass="21313">MKKTFWILALALGVSTANAEITVLTDTDEVARSEKTVKTFVGFEANNILLLEDGSIAFSIHGGVSFHPLFRLGLYASTVANDVNLQKGGKKISVDYKSLGIFTELKPFAYNAFSISVPLTAGAGFTNISKQGSENSKADDGFFMGDAALHFNYKITRTLEIGIGGGYRFFLGISEDGFSNGDFNTPFGAVFINWSEF</sequence>
<dbReference type="AlphaFoldDB" id="A0A1M6YSC4"/>
<reference evidence="3 5" key="3">
    <citation type="submission" date="2017-02" db="EMBL/GenBank/DDBJ databases">
        <authorList>
            <person name="Peterson S.W."/>
        </authorList>
    </citation>
    <scope>NUCLEOTIDE SEQUENCE [LARGE SCALE GENOMIC DNA]</scope>
    <source>
        <strain evidence="3 5">ATCC 43854</strain>
    </source>
</reference>
<organism evidence="2 4">
    <name type="scientific">Fibrobacter intestinalis</name>
    <dbReference type="NCBI Taxonomy" id="28122"/>
    <lineage>
        <taxon>Bacteria</taxon>
        <taxon>Pseudomonadati</taxon>
        <taxon>Fibrobacterota</taxon>
        <taxon>Fibrobacteria</taxon>
        <taxon>Fibrobacterales</taxon>
        <taxon>Fibrobacteraceae</taxon>
        <taxon>Fibrobacter</taxon>
    </lineage>
</organism>
<accession>A0A1M6YSC4</accession>
<evidence type="ECO:0000313" key="3">
    <source>
        <dbReference type="EMBL" id="SJZ70530.1"/>
    </source>
</evidence>
<accession>A0A1T4MTU1</accession>